<dbReference type="EMBL" id="KL584777">
    <property type="protein sequence ID" value="KEQ91553.1"/>
    <property type="molecule type" value="Genomic_DNA"/>
</dbReference>
<dbReference type="GeneID" id="25364743"/>
<evidence type="ECO:0000313" key="4">
    <source>
        <dbReference type="EMBL" id="KEQ91553.1"/>
    </source>
</evidence>
<proteinExistence type="predicted"/>
<dbReference type="OrthoDB" id="8630045at2759"/>
<evidence type="ECO:0000259" key="3">
    <source>
        <dbReference type="PROSITE" id="PS50157"/>
    </source>
</evidence>
<evidence type="ECO:0000256" key="1">
    <source>
        <dbReference type="PROSITE-ProRule" id="PRU00042"/>
    </source>
</evidence>
<reference evidence="4 5" key="1">
    <citation type="journal article" date="2014" name="BMC Genomics">
        <title>Genome sequencing of four Aureobasidium pullulans varieties: biotechnological potential, stress tolerance, and description of new species.</title>
        <authorList>
            <person name="Gostin Ar C."/>
            <person name="Ohm R.A."/>
            <person name="Kogej T."/>
            <person name="Sonjak S."/>
            <person name="Turk M."/>
            <person name="Zajc J."/>
            <person name="Zalar P."/>
            <person name="Grube M."/>
            <person name="Sun H."/>
            <person name="Han J."/>
            <person name="Sharma A."/>
            <person name="Chiniquy J."/>
            <person name="Ngan C.Y."/>
            <person name="Lipzen A."/>
            <person name="Barry K."/>
            <person name="Grigoriev I.V."/>
            <person name="Gunde-Cimerman N."/>
        </authorList>
    </citation>
    <scope>NUCLEOTIDE SEQUENCE [LARGE SCALE GENOMIC DNA]</scope>
    <source>
        <strain evidence="4 5">EXF-2481</strain>
    </source>
</reference>
<keyword evidence="5" id="KW-1185">Reference proteome</keyword>
<sequence>MDHVLIVIERLKAGEQALERRLEIAEATGRVLRRDSDAVLAQIERGQSVQDQTQQSDPGFTNTLCTDRDRNSLRSHSGVNTWDGKVHERHFVSGSHGVPRRFQQIDPDISSQTWTDNGNSSLRTYSRSIIGNSNNAKRQFRLQDQDVPQRLQHVDPSIHSTTQPFHDRIASRTNSRANTGESNNDEGRIIFEDQDVPWRFQHTSPGVLATFPSSRSRFPLRTNSDAVALADDHEESPLVPGSLSVPNRFELFDPLASDTFHSSQNGKRSRADSDAISGFDDHENALFISQNQDSPSCLQCSNPKVANTFYSAHIDVSSRTNSYADAEGNTDEETLFVSQSQDVPRRQQYSDPGALNTFLSAHNRIFHRPRSTTITGAYDKGETLFVSQSPQPVASASRMTLRSLHSLSVHNDDATYAKRRCVTFTQEEPIYISDDHDSPNEYNDYGDSNAVPPHCPENDANIGYNKSKYQSDGRLIKQPYVQPLTSSMPSTSTAIPSIRSTINHPSRTQDSTQTYSSNSGVGGPIRPMQQEEYDGLNARAAEVNSQTPCPYPDCGRLYSSYSSVVRHLRRGHPDWPVVREKMKSRYKEWSKLCEKIGSNG</sequence>
<dbReference type="GO" id="GO:0008270">
    <property type="term" value="F:zinc ion binding"/>
    <property type="evidence" value="ECO:0007669"/>
    <property type="project" value="UniProtKB-KW"/>
</dbReference>
<dbReference type="AlphaFoldDB" id="A0A074Y178"/>
<feature type="domain" description="C2H2-type" evidence="3">
    <location>
        <begin position="547"/>
        <end position="572"/>
    </location>
</feature>
<evidence type="ECO:0000313" key="5">
    <source>
        <dbReference type="Proteomes" id="UP000030641"/>
    </source>
</evidence>
<dbReference type="RefSeq" id="XP_013340026.1">
    <property type="nucleotide sequence ID" value="XM_013484572.1"/>
</dbReference>
<feature type="compositionally biased region" description="Polar residues" evidence="2">
    <location>
        <begin position="45"/>
        <end position="65"/>
    </location>
</feature>
<gene>
    <name evidence="4" type="ORF">AUEXF2481DRAFT_32937</name>
</gene>
<feature type="region of interest" description="Disordered" evidence="2">
    <location>
        <begin position="168"/>
        <end position="187"/>
    </location>
</feature>
<dbReference type="InParanoid" id="A0A074Y178"/>
<keyword evidence="1" id="KW-0862">Zinc</keyword>
<dbReference type="PROSITE" id="PS50157">
    <property type="entry name" value="ZINC_FINGER_C2H2_2"/>
    <property type="match status" value="1"/>
</dbReference>
<evidence type="ECO:0000256" key="2">
    <source>
        <dbReference type="SAM" id="MobiDB-lite"/>
    </source>
</evidence>
<feature type="compositionally biased region" description="Polar residues" evidence="2">
    <location>
        <begin position="483"/>
        <end position="519"/>
    </location>
</feature>
<protein>
    <recommendedName>
        <fullName evidence="3">C2H2-type domain-containing protein</fullName>
    </recommendedName>
</protein>
<dbReference type="HOGENOM" id="CLU_454900_0_0_1"/>
<dbReference type="InterPro" id="IPR013087">
    <property type="entry name" value="Znf_C2H2_type"/>
</dbReference>
<name>A0A074Y178_AURSE</name>
<accession>A0A074Y178</accession>
<dbReference type="Proteomes" id="UP000030641">
    <property type="component" value="Unassembled WGS sequence"/>
</dbReference>
<dbReference type="PROSITE" id="PS00028">
    <property type="entry name" value="ZINC_FINGER_C2H2_1"/>
    <property type="match status" value="1"/>
</dbReference>
<keyword evidence="1" id="KW-0863">Zinc-finger</keyword>
<feature type="region of interest" description="Disordered" evidence="2">
    <location>
        <begin position="45"/>
        <end position="72"/>
    </location>
</feature>
<feature type="region of interest" description="Disordered" evidence="2">
    <location>
        <begin position="483"/>
        <end position="528"/>
    </location>
</feature>
<feature type="compositionally biased region" description="Polar residues" evidence="2">
    <location>
        <begin position="171"/>
        <end position="182"/>
    </location>
</feature>
<keyword evidence="1" id="KW-0479">Metal-binding</keyword>
<organism evidence="4 5">
    <name type="scientific">Aureobasidium subglaciale (strain EXF-2481)</name>
    <name type="common">Aureobasidium pullulans var. subglaciale</name>
    <dbReference type="NCBI Taxonomy" id="1043005"/>
    <lineage>
        <taxon>Eukaryota</taxon>
        <taxon>Fungi</taxon>
        <taxon>Dikarya</taxon>
        <taxon>Ascomycota</taxon>
        <taxon>Pezizomycotina</taxon>
        <taxon>Dothideomycetes</taxon>
        <taxon>Dothideomycetidae</taxon>
        <taxon>Dothideales</taxon>
        <taxon>Saccotheciaceae</taxon>
        <taxon>Aureobasidium</taxon>
    </lineage>
</organism>